<comment type="caution">
    <text evidence="2">The sequence shown here is derived from an EMBL/GenBank/DDBJ whole genome shotgun (WGS) entry which is preliminary data.</text>
</comment>
<keyword evidence="3" id="KW-1185">Reference proteome</keyword>
<accession>A0AAW2BMQ4</accession>
<name>A0AAW2BMQ4_9ROSI</name>
<keyword evidence="1" id="KW-0812">Transmembrane</keyword>
<evidence type="ECO:0000256" key="1">
    <source>
        <dbReference type="SAM" id="Phobius"/>
    </source>
</evidence>
<reference evidence="2 3" key="1">
    <citation type="submission" date="2024-01" db="EMBL/GenBank/DDBJ databases">
        <title>A telomere-to-telomere, gap-free genome of sweet tea (Lithocarpus litseifolius).</title>
        <authorList>
            <person name="Zhou J."/>
        </authorList>
    </citation>
    <scope>NUCLEOTIDE SEQUENCE [LARGE SCALE GENOMIC DNA]</scope>
    <source>
        <strain evidence="2">Zhou-2022a</strain>
        <tissue evidence="2">Leaf</tissue>
    </source>
</reference>
<proteinExistence type="predicted"/>
<feature type="transmembrane region" description="Helical" evidence="1">
    <location>
        <begin position="34"/>
        <end position="56"/>
    </location>
</feature>
<evidence type="ECO:0000313" key="3">
    <source>
        <dbReference type="Proteomes" id="UP001459277"/>
    </source>
</evidence>
<evidence type="ECO:0000313" key="2">
    <source>
        <dbReference type="EMBL" id="KAK9986174.1"/>
    </source>
</evidence>
<gene>
    <name evidence="2" type="ORF">SO802_031125</name>
</gene>
<organism evidence="2 3">
    <name type="scientific">Lithocarpus litseifolius</name>
    <dbReference type="NCBI Taxonomy" id="425828"/>
    <lineage>
        <taxon>Eukaryota</taxon>
        <taxon>Viridiplantae</taxon>
        <taxon>Streptophyta</taxon>
        <taxon>Embryophyta</taxon>
        <taxon>Tracheophyta</taxon>
        <taxon>Spermatophyta</taxon>
        <taxon>Magnoliopsida</taxon>
        <taxon>eudicotyledons</taxon>
        <taxon>Gunneridae</taxon>
        <taxon>Pentapetalae</taxon>
        <taxon>rosids</taxon>
        <taxon>fabids</taxon>
        <taxon>Fagales</taxon>
        <taxon>Fagaceae</taxon>
        <taxon>Lithocarpus</taxon>
    </lineage>
</organism>
<keyword evidence="1" id="KW-1133">Transmembrane helix</keyword>
<sequence length="84" mass="9468">MASAQLSPIMAPNNPQRDELLFSEDPHFALHGEILMLVLVLFFALFLVFLLFFLYVKRPQDDQPTKLGEPELNQSVPIKIAAAT</sequence>
<keyword evidence="1" id="KW-0472">Membrane</keyword>
<dbReference type="EMBL" id="JAZDWU010000011">
    <property type="protein sequence ID" value="KAK9986174.1"/>
    <property type="molecule type" value="Genomic_DNA"/>
</dbReference>
<dbReference type="Proteomes" id="UP001459277">
    <property type="component" value="Unassembled WGS sequence"/>
</dbReference>
<protein>
    <submittedName>
        <fullName evidence="2">Uncharacterized protein</fullName>
    </submittedName>
</protein>
<dbReference type="AlphaFoldDB" id="A0AAW2BMQ4"/>